<dbReference type="InterPro" id="IPR020084">
    <property type="entry name" value="NUDIX_hydrolase_CS"/>
</dbReference>
<dbReference type="InterPro" id="IPR015797">
    <property type="entry name" value="NUDIX_hydrolase-like_dom_sf"/>
</dbReference>
<feature type="domain" description="Nudix hydrolase" evidence="2">
    <location>
        <begin position="14"/>
        <end position="219"/>
    </location>
</feature>
<dbReference type="CDD" id="cd02883">
    <property type="entry name" value="NUDIX_Hydrolase"/>
    <property type="match status" value="1"/>
</dbReference>
<dbReference type="PROSITE" id="PS00893">
    <property type="entry name" value="NUDIX_BOX"/>
    <property type="match status" value="1"/>
</dbReference>
<evidence type="ECO:0000259" key="2">
    <source>
        <dbReference type="PROSITE" id="PS51462"/>
    </source>
</evidence>
<dbReference type="GO" id="GO:0016787">
    <property type="term" value="F:hydrolase activity"/>
    <property type="evidence" value="ECO:0007669"/>
    <property type="project" value="UniProtKB-KW"/>
</dbReference>
<dbReference type="PROSITE" id="PS51462">
    <property type="entry name" value="NUDIX"/>
    <property type="match status" value="1"/>
</dbReference>
<protein>
    <recommendedName>
        <fullName evidence="2">Nudix hydrolase domain-containing protein</fullName>
    </recommendedName>
</protein>
<organism evidence="3">
    <name type="scientific">viral metagenome</name>
    <dbReference type="NCBI Taxonomy" id="1070528"/>
    <lineage>
        <taxon>unclassified sequences</taxon>
        <taxon>metagenomes</taxon>
        <taxon>organismal metagenomes</taxon>
    </lineage>
</organism>
<keyword evidence="1" id="KW-0378">Hydrolase</keyword>
<sequence>MVKTARTLVNFPYTKSCSTSYRVILRCKTTGRYLIIRRSDSKEYLTILRGNFAVADLVRLAPKLTREEADNLRMMNTNLYTVECLRAKVVENRTQFFRKLPKIKMAVKLYSKNCPLKWAWPGGRMKSGETGKEAALRELFEEVGIRILAKTVDDTTIRDEERVCGGRYVLNYHYMAEIKDEVKPRLTFESSDAIWCESKELGNYLSEDMIRTITLPAKV</sequence>
<evidence type="ECO:0000256" key="1">
    <source>
        <dbReference type="ARBA" id="ARBA00022801"/>
    </source>
</evidence>
<dbReference type="Pfam" id="PF00293">
    <property type="entry name" value="NUDIX"/>
    <property type="match status" value="1"/>
</dbReference>
<dbReference type="PANTHER" id="PTHR43736:SF1">
    <property type="entry name" value="DIHYDRONEOPTERIN TRIPHOSPHATE DIPHOSPHATASE"/>
    <property type="match status" value="1"/>
</dbReference>
<dbReference type="PANTHER" id="PTHR43736">
    <property type="entry name" value="ADP-RIBOSE PYROPHOSPHATASE"/>
    <property type="match status" value="1"/>
</dbReference>
<dbReference type="AlphaFoldDB" id="A0A6C0JXM6"/>
<proteinExistence type="predicted"/>
<name>A0A6C0JXM6_9ZZZZ</name>
<evidence type="ECO:0000313" key="3">
    <source>
        <dbReference type="EMBL" id="QHU08628.1"/>
    </source>
</evidence>
<dbReference type="Gene3D" id="3.90.79.10">
    <property type="entry name" value="Nucleoside Triphosphate Pyrophosphohydrolase"/>
    <property type="match status" value="1"/>
</dbReference>
<dbReference type="PRINTS" id="PR00502">
    <property type="entry name" value="NUDIXFAMILY"/>
</dbReference>
<reference evidence="3" key="1">
    <citation type="journal article" date="2020" name="Nature">
        <title>Giant virus diversity and host interactions through global metagenomics.</title>
        <authorList>
            <person name="Schulz F."/>
            <person name="Roux S."/>
            <person name="Paez-Espino D."/>
            <person name="Jungbluth S."/>
            <person name="Walsh D.A."/>
            <person name="Denef V.J."/>
            <person name="McMahon K.D."/>
            <person name="Konstantinidis K.T."/>
            <person name="Eloe-Fadrosh E.A."/>
            <person name="Kyrpides N.C."/>
            <person name="Woyke T."/>
        </authorList>
    </citation>
    <scope>NUCLEOTIDE SEQUENCE</scope>
    <source>
        <strain evidence="3">GVMAG-S-1063924-116</strain>
    </source>
</reference>
<accession>A0A6C0JXM6</accession>
<dbReference type="SUPFAM" id="SSF55811">
    <property type="entry name" value="Nudix"/>
    <property type="match status" value="1"/>
</dbReference>
<dbReference type="InterPro" id="IPR000086">
    <property type="entry name" value="NUDIX_hydrolase_dom"/>
</dbReference>
<dbReference type="EMBL" id="MN740698">
    <property type="protein sequence ID" value="QHU08628.1"/>
    <property type="molecule type" value="Genomic_DNA"/>
</dbReference>
<dbReference type="InterPro" id="IPR020476">
    <property type="entry name" value="Nudix_hydrolase"/>
</dbReference>